<gene>
    <name evidence="2" type="ORF">CNBG_2845</name>
</gene>
<dbReference type="Proteomes" id="UP000029445">
    <property type="component" value="Chromosome 8"/>
</dbReference>
<evidence type="ECO:0000313" key="3">
    <source>
        <dbReference type="Proteomes" id="UP000029445"/>
    </source>
</evidence>
<keyword evidence="1" id="KW-1133">Transmembrane helix</keyword>
<dbReference type="KEGG" id="cdeu:CNBG_2845"/>
<accession>A0A095C926</accession>
<dbReference type="GeneID" id="88179170"/>
<proteinExistence type="predicted"/>
<evidence type="ECO:0000256" key="1">
    <source>
        <dbReference type="SAM" id="Phobius"/>
    </source>
</evidence>
<dbReference type="OMA" id="IESHHPF"/>
<keyword evidence="1" id="KW-0812">Transmembrane</keyword>
<dbReference type="HOGENOM" id="CLU_1415097_0_0_1"/>
<evidence type="ECO:0000313" key="2">
    <source>
        <dbReference type="EMBL" id="KGB77007.1"/>
    </source>
</evidence>
<protein>
    <submittedName>
        <fullName evidence="2">Uncharacterized protein</fullName>
    </submittedName>
</protein>
<reference evidence="2 3" key="1">
    <citation type="journal article" date="2011" name="MBio">
        <title>Genome variation in Cryptococcus gattii, an emerging pathogen of immunocompetent hosts.</title>
        <authorList>
            <person name="D'Souza C.A."/>
            <person name="Kronstad J.W."/>
            <person name="Taylor G."/>
            <person name="Warren R."/>
            <person name="Yuen M."/>
            <person name="Hu G."/>
            <person name="Jung W.H."/>
            <person name="Sham A."/>
            <person name="Kidd S.E."/>
            <person name="Tangen K."/>
            <person name="Lee N."/>
            <person name="Zeilmaker T."/>
            <person name="Sawkins J."/>
            <person name="McVicker G."/>
            <person name="Shah S."/>
            <person name="Gnerre S."/>
            <person name="Griggs A."/>
            <person name="Zeng Q."/>
            <person name="Bartlett K."/>
            <person name="Li W."/>
            <person name="Wang X."/>
            <person name="Heitman J."/>
            <person name="Stajich J.E."/>
            <person name="Fraser J.A."/>
            <person name="Meyer W."/>
            <person name="Carter D."/>
            <person name="Schein J."/>
            <person name="Krzywinski M."/>
            <person name="Kwon-Chung K.J."/>
            <person name="Varma A."/>
            <person name="Wang J."/>
            <person name="Brunham R."/>
            <person name="Fyfe M."/>
            <person name="Ouellette B.F."/>
            <person name="Siddiqui A."/>
            <person name="Marra M."/>
            <person name="Jones S."/>
            <person name="Holt R."/>
            <person name="Birren B.W."/>
            <person name="Galagan J.E."/>
            <person name="Cuomo C.A."/>
        </authorList>
    </citation>
    <scope>NUCLEOTIDE SEQUENCE [LARGE SCALE GENOMIC DNA]</scope>
    <source>
        <strain evidence="2 3">R265</strain>
    </source>
</reference>
<dbReference type="OrthoDB" id="2571494at2759"/>
<dbReference type="EMBL" id="CP025766">
    <property type="protein sequence ID" value="KGB77007.1"/>
    <property type="molecule type" value="Genomic_DNA"/>
</dbReference>
<dbReference type="AlphaFoldDB" id="A0A095C926"/>
<organism evidence="2 3">
    <name type="scientific">Cryptococcus deuterogattii (strain R265)</name>
    <name type="common">Cryptococcus gattii VGII (strain R265)</name>
    <dbReference type="NCBI Taxonomy" id="294750"/>
    <lineage>
        <taxon>Eukaryota</taxon>
        <taxon>Fungi</taxon>
        <taxon>Dikarya</taxon>
        <taxon>Basidiomycota</taxon>
        <taxon>Agaricomycotina</taxon>
        <taxon>Tremellomycetes</taxon>
        <taxon>Tremellales</taxon>
        <taxon>Cryptococcaceae</taxon>
        <taxon>Cryptococcus</taxon>
        <taxon>Cryptococcus gattii species complex</taxon>
    </lineage>
</organism>
<keyword evidence="1" id="KW-0472">Membrane</keyword>
<feature type="transmembrane region" description="Helical" evidence="1">
    <location>
        <begin position="165"/>
        <end position="188"/>
    </location>
</feature>
<name>A0A095C926_CRYD2</name>
<keyword evidence="3" id="KW-1185">Reference proteome</keyword>
<dbReference type="RefSeq" id="XP_062882851.1">
    <property type="nucleotide sequence ID" value="XM_063026896.1"/>
</dbReference>
<reference evidence="2 3" key="2">
    <citation type="journal article" date="2018" name="Proc. Natl. Acad. Sci.">
        <title>RNAi is a critical determinant of centromere evolution in closely related fungi.</title>
        <authorList>
            <person name="Yadav V."/>
            <person name="Sun S."/>
            <person name="Billmyre R.B."/>
            <person name="Thimmappa B.C."/>
            <person name="Shea T."/>
            <person name="Lintner R."/>
            <person name="Bakkeren G."/>
            <person name="Cuomo C.A."/>
            <person name="Heitman J."/>
            <person name="Sanyal K."/>
        </authorList>
    </citation>
    <scope>NUCLEOTIDE SEQUENCE [LARGE SCALE GENOMIC DNA]</scope>
    <source>
        <strain evidence="2 3">R265</strain>
    </source>
</reference>
<dbReference type="VEuPathDB" id="FungiDB:CNBG_2845"/>
<sequence length="192" mass="20606">MPFPSPHIKRTRSHSSSLSIARSPSVLASAHFLPPISPLSPHDLDRTNANEIHHPFTQNWRANLLGRSVSASGSGGLAAIPSVEDLSAPTTTDALLDPEDETGDYAEDDYDGSPATPLIKPRTLSLHAERSVFDRLSTDLDGVERSDVPSLEYTGPFQPPDSKELLVIILSFAGVLILAVAAGMATIFDWVL</sequence>